<evidence type="ECO:0000256" key="10">
    <source>
        <dbReference type="ARBA" id="ARBA00023167"/>
    </source>
</evidence>
<keyword evidence="8 12" id="KW-0560">Oxidoreductase</keyword>
<dbReference type="GO" id="GO:0004488">
    <property type="term" value="F:methylenetetrahydrofolate dehydrogenase (NADP+) activity"/>
    <property type="evidence" value="ECO:0007669"/>
    <property type="project" value="UniProtKB-UniRule"/>
</dbReference>
<dbReference type="NCBIfam" id="NF010785">
    <property type="entry name" value="PRK14188.1"/>
    <property type="match status" value="1"/>
</dbReference>
<dbReference type="InterPro" id="IPR020631">
    <property type="entry name" value="THF_DH/CycHdrlase_NAD-bd_dom"/>
</dbReference>
<evidence type="ECO:0000256" key="1">
    <source>
        <dbReference type="ARBA" id="ARBA00004777"/>
    </source>
</evidence>
<evidence type="ECO:0000256" key="7">
    <source>
        <dbReference type="ARBA" id="ARBA00022857"/>
    </source>
</evidence>
<comment type="function">
    <text evidence="12">Catalyzes the oxidation of 5,10-methylenetetrahydrofolate to 5,10-methenyltetrahydrofolate and then the hydrolysis of 5,10-methenyltetrahydrofolate to 10-formyltetrahydrofolate.</text>
</comment>
<dbReference type="SUPFAM" id="SSF53223">
    <property type="entry name" value="Aminoacid dehydrogenase-like, N-terminal domain"/>
    <property type="match status" value="1"/>
</dbReference>
<dbReference type="AlphaFoldDB" id="A0A344PID7"/>
<feature type="domain" description="Tetrahydrofolate dehydrogenase/cyclohydrolase NAD(P)-binding" evidence="14">
    <location>
        <begin position="140"/>
        <end position="280"/>
    </location>
</feature>
<gene>
    <name evidence="12" type="primary">folD</name>
    <name evidence="15" type="ORF">DRW48_05105</name>
</gene>
<comment type="catalytic activity">
    <reaction evidence="12">
        <text>(6R)-5,10-methylene-5,6,7,8-tetrahydrofolate + NADP(+) = (6R)-5,10-methenyltetrahydrofolate + NADPH</text>
        <dbReference type="Rhea" id="RHEA:22812"/>
        <dbReference type="ChEBI" id="CHEBI:15636"/>
        <dbReference type="ChEBI" id="CHEBI:57455"/>
        <dbReference type="ChEBI" id="CHEBI:57783"/>
        <dbReference type="ChEBI" id="CHEBI:58349"/>
        <dbReference type="EC" id="1.5.1.5"/>
    </reaction>
</comment>
<dbReference type="GO" id="GO:0035999">
    <property type="term" value="P:tetrahydrofolate interconversion"/>
    <property type="evidence" value="ECO:0007669"/>
    <property type="project" value="UniProtKB-UniRule"/>
</dbReference>
<dbReference type="PANTHER" id="PTHR48099">
    <property type="entry name" value="C-1-TETRAHYDROFOLATE SYNTHASE, CYTOPLASMIC-RELATED"/>
    <property type="match status" value="1"/>
</dbReference>
<dbReference type="OrthoDB" id="9803580at2"/>
<evidence type="ECO:0000256" key="2">
    <source>
        <dbReference type="ARBA" id="ARBA00011738"/>
    </source>
</evidence>
<dbReference type="Pfam" id="PF00763">
    <property type="entry name" value="THF_DHG_CYH"/>
    <property type="match status" value="1"/>
</dbReference>
<keyword evidence="3 12" id="KW-0554">One-carbon metabolism</keyword>
<dbReference type="InterPro" id="IPR020630">
    <property type="entry name" value="THF_DH/CycHdrlase_cat_dom"/>
</dbReference>
<dbReference type="EC" id="1.5.1.5" evidence="12"/>
<comment type="subunit">
    <text evidence="2 12">Homodimer.</text>
</comment>
<keyword evidence="4 12" id="KW-0028">Amino-acid biosynthesis</keyword>
<evidence type="ECO:0000259" key="13">
    <source>
        <dbReference type="Pfam" id="PF00763"/>
    </source>
</evidence>
<dbReference type="EMBL" id="CP030918">
    <property type="protein sequence ID" value="AXC49142.1"/>
    <property type="molecule type" value="Genomic_DNA"/>
</dbReference>
<comment type="caution">
    <text evidence="12">Lacks conserved residue(s) required for the propagation of feature annotation.</text>
</comment>
<proteinExistence type="inferred from homology"/>
<organism evidence="15 16">
    <name type="scientific">Paracoccus suum</name>
    <dbReference type="NCBI Taxonomy" id="2259340"/>
    <lineage>
        <taxon>Bacteria</taxon>
        <taxon>Pseudomonadati</taxon>
        <taxon>Pseudomonadota</taxon>
        <taxon>Alphaproteobacteria</taxon>
        <taxon>Rhodobacterales</taxon>
        <taxon>Paracoccaceae</taxon>
        <taxon>Paracoccus</taxon>
    </lineage>
</organism>
<evidence type="ECO:0000256" key="5">
    <source>
        <dbReference type="ARBA" id="ARBA00022755"/>
    </source>
</evidence>
<comment type="pathway">
    <text evidence="1 12">One-carbon metabolism; tetrahydrofolate interconversion.</text>
</comment>
<evidence type="ECO:0000256" key="9">
    <source>
        <dbReference type="ARBA" id="ARBA00023102"/>
    </source>
</evidence>
<dbReference type="UniPathway" id="UPA00193"/>
<evidence type="ECO:0000256" key="8">
    <source>
        <dbReference type="ARBA" id="ARBA00023002"/>
    </source>
</evidence>
<dbReference type="SUPFAM" id="SSF51735">
    <property type="entry name" value="NAD(P)-binding Rossmann-fold domains"/>
    <property type="match status" value="1"/>
</dbReference>
<evidence type="ECO:0000256" key="11">
    <source>
        <dbReference type="ARBA" id="ARBA00023268"/>
    </source>
</evidence>
<keyword evidence="16" id="KW-1185">Reference proteome</keyword>
<dbReference type="Gene3D" id="3.40.50.10860">
    <property type="entry name" value="Leucine Dehydrogenase, chain A, domain 1"/>
    <property type="match status" value="1"/>
</dbReference>
<dbReference type="Pfam" id="PF02882">
    <property type="entry name" value="THF_DHG_CYH_C"/>
    <property type="match status" value="1"/>
</dbReference>
<dbReference type="InterPro" id="IPR036291">
    <property type="entry name" value="NAD(P)-bd_dom_sf"/>
</dbReference>
<dbReference type="FunFam" id="3.40.50.720:FF:000094">
    <property type="entry name" value="Bifunctional protein FolD"/>
    <property type="match status" value="1"/>
</dbReference>
<dbReference type="FunFam" id="3.40.50.10860:FF:000005">
    <property type="entry name" value="C-1-tetrahydrofolate synthase, cytoplasmic, putative"/>
    <property type="match status" value="1"/>
</dbReference>
<keyword evidence="5 12" id="KW-0658">Purine biosynthesis</keyword>
<dbReference type="Gene3D" id="3.40.50.720">
    <property type="entry name" value="NAD(P)-binding Rossmann-like Domain"/>
    <property type="match status" value="1"/>
</dbReference>
<accession>A0A344PID7</accession>
<reference evidence="16" key="1">
    <citation type="submission" date="2018-07" db="EMBL/GenBank/DDBJ databases">
        <title>Genome sequencing of Paracoccus sp. SC2-6.</title>
        <authorList>
            <person name="Heo J."/>
            <person name="Kim S.-J."/>
            <person name="Kwon S.-W."/>
        </authorList>
    </citation>
    <scope>NUCLEOTIDE SEQUENCE [LARGE SCALE GENOMIC DNA]</scope>
    <source>
        <strain evidence="16">SC2-6</strain>
    </source>
</reference>
<dbReference type="PRINTS" id="PR00085">
    <property type="entry name" value="THFDHDRGNASE"/>
</dbReference>
<protein>
    <recommendedName>
        <fullName evidence="12">Bifunctional protein FolD</fullName>
    </recommendedName>
    <domain>
        <recommendedName>
            <fullName evidence="12">Methylenetetrahydrofolate dehydrogenase</fullName>
            <ecNumber evidence="12">1.5.1.5</ecNumber>
        </recommendedName>
    </domain>
    <domain>
        <recommendedName>
            <fullName evidence="12">Methenyltetrahydrofolate cyclohydrolase</fullName>
            <ecNumber evidence="12">3.5.4.9</ecNumber>
        </recommendedName>
    </domain>
</protein>
<dbReference type="Proteomes" id="UP000252023">
    <property type="component" value="Chromosome"/>
</dbReference>
<comment type="similarity">
    <text evidence="12">Belongs to the tetrahydrofolate dehydrogenase/cyclohydrolase family.</text>
</comment>
<keyword evidence="11 12" id="KW-0511">Multifunctional enzyme</keyword>
<dbReference type="GO" id="GO:0004477">
    <property type="term" value="F:methenyltetrahydrofolate cyclohydrolase activity"/>
    <property type="evidence" value="ECO:0007669"/>
    <property type="project" value="UniProtKB-UniRule"/>
</dbReference>
<sequence>MSARIIDGRARAAELRAQIATEVGTLKSEHGWVPGLAVVLVGSDPASEVYVRMKGKATAEAGMAGFEHRLPSTVTQAALLDLIARLNADPAVHGILVQLPLPPQIDEAAVIDAIAIAKDVDGFHVQNAGRLATGQAAMVPCTPLGCLMLLRAELGSLEGRDALVIGRSNIVGKPMAQLLIRDSATVTVAHSRSRDLPGLCRRAEIVIAAVGRPRLVQGDWLKPGAVVIDVGVNRTPEGLVGDVDFEAARQVASAITPVPGGVGPMTIACLLANTLTAACRSAGLPEPQGLTA</sequence>
<evidence type="ECO:0000259" key="14">
    <source>
        <dbReference type="Pfam" id="PF02882"/>
    </source>
</evidence>
<keyword evidence="6 12" id="KW-0378">Hydrolase</keyword>
<dbReference type="RefSeq" id="WP_114075461.1">
    <property type="nucleotide sequence ID" value="NZ_CP030918.1"/>
</dbReference>
<dbReference type="GO" id="GO:0005829">
    <property type="term" value="C:cytosol"/>
    <property type="evidence" value="ECO:0007669"/>
    <property type="project" value="TreeGrafter"/>
</dbReference>
<dbReference type="EC" id="3.5.4.9" evidence="12"/>
<evidence type="ECO:0000313" key="16">
    <source>
        <dbReference type="Proteomes" id="UP000252023"/>
    </source>
</evidence>
<dbReference type="GO" id="GO:0000105">
    <property type="term" value="P:L-histidine biosynthetic process"/>
    <property type="evidence" value="ECO:0007669"/>
    <property type="project" value="UniProtKB-KW"/>
</dbReference>
<keyword evidence="7 12" id="KW-0521">NADP</keyword>
<keyword evidence="9 12" id="KW-0368">Histidine biosynthesis</keyword>
<evidence type="ECO:0000256" key="4">
    <source>
        <dbReference type="ARBA" id="ARBA00022605"/>
    </source>
</evidence>
<feature type="binding site" evidence="12">
    <location>
        <position position="232"/>
    </location>
    <ligand>
        <name>NADP(+)</name>
        <dbReference type="ChEBI" id="CHEBI:58349"/>
    </ligand>
</feature>
<dbReference type="PANTHER" id="PTHR48099:SF5">
    <property type="entry name" value="C-1-TETRAHYDROFOLATE SYNTHASE, CYTOPLASMIC"/>
    <property type="match status" value="1"/>
</dbReference>
<dbReference type="InterPro" id="IPR000672">
    <property type="entry name" value="THF_DH/CycHdrlase"/>
</dbReference>
<feature type="binding site" evidence="12">
    <location>
        <begin position="166"/>
        <end position="168"/>
    </location>
    <ligand>
        <name>NADP(+)</name>
        <dbReference type="ChEBI" id="CHEBI:58349"/>
    </ligand>
</feature>
<dbReference type="GO" id="GO:0009086">
    <property type="term" value="P:methionine biosynthetic process"/>
    <property type="evidence" value="ECO:0007669"/>
    <property type="project" value="UniProtKB-KW"/>
</dbReference>
<dbReference type="InterPro" id="IPR020867">
    <property type="entry name" value="THF_DH/CycHdrlase_CS"/>
</dbReference>
<name>A0A344PID7_9RHOB</name>
<dbReference type="KEGG" id="pars:DRW48_05105"/>
<dbReference type="GO" id="GO:0006164">
    <property type="term" value="P:purine nucleotide biosynthetic process"/>
    <property type="evidence" value="ECO:0007669"/>
    <property type="project" value="UniProtKB-KW"/>
</dbReference>
<dbReference type="PROSITE" id="PS00767">
    <property type="entry name" value="THF_DHG_CYH_2"/>
    <property type="match status" value="1"/>
</dbReference>
<dbReference type="CDD" id="cd01080">
    <property type="entry name" value="NAD_bind_m-THF_DH_Cyclohyd"/>
    <property type="match status" value="1"/>
</dbReference>
<evidence type="ECO:0000256" key="3">
    <source>
        <dbReference type="ARBA" id="ARBA00022563"/>
    </source>
</evidence>
<dbReference type="InterPro" id="IPR046346">
    <property type="entry name" value="Aminoacid_DH-like_N_sf"/>
</dbReference>
<evidence type="ECO:0000313" key="15">
    <source>
        <dbReference type="EMBL" id="AXC49142.1"/>
    </source>
</evidence>
<comment type="catalytic activity">
    <reaction evidence="12">
        <text>(6R)-5,10-methenyltetrahydrofolate + H2O = (6R)-10-formyltetrahydrofolate + H(+)</text>
        <dbReference type="Rhea" id="RHEA:23700"/>
        <dbReference type="ChEBI" id="CHEBI:15377"/>
        <dbReference type="ChEBI" id="CHEBI:15378"/>
        <dbReference type="ChEBI" id="CHEBI:57455"/>
        <dbReference type="ChEBI" id="CHEBI:195366"/>
        <dbReference type="EC" id="3.5.4.9"/>
    </reaction>
</comment>
<evidence type="ECO:0000256" key="12">
    <source>
        <dbReference type="HAMAP-Rule" id="MF_01576"/>
    </source>
</evidence>
<dbReference type="HAMAP" id="MF_01576">
    <property type="entry name" value="THF_DHG_CYH"/>
    <property type="match status" value="1"/>
</dbReference>
<keyword evidence="10 12" id="KW-0486">Methionine biosynthesis</keyword>
<feature type="domain" description="Tetrahydrofolate dehydrogenase/cyclohydrolase catalytic" evidence="13">
    <location>
        <begin position="6"/>
        <end position="121"/>
    </location>
</feature>
<evidence type="ECO:0000256" key="6">
    <source>
        <dbReference type="ARBA" id="ARBA00022801"/>
    </source>
</evidence>